<dbReference type="Proteomes" id="UP000637774">
    <property type="component" value="Unassembled WGS sequence"/>
</dbReference>
<gene>
    <name evidence="1" type="ORF">GCM10011495_37120</name>
</gene>
<evidence type="ECO:0000313" key="1">
    <source>
        <dbReference type="EMBL" id="GGH90690.1"/>
    </source>
</evidence>
<evidence type="ECO:0000313" key="2">
    <source>
        <dbReference type="Proteomes" id="UP000637774"/>
    </source>
</evidence>
<dbReference type="EMBL" id="BMGY01000057">
    <property type="protein sequence ID" value="GGH90690.1"/>
    <property type="molecule type" value="Genomic_DNA"/>
</dbReference>
<reference evidence="2" key="1">
    <citation type="journal article" date="2019" name="Int. J. Syst. Evol. Microbiol.">
        <title>The Global Catalogue of Microorganisms (GCM) 10K type strain sequencing project: providing services to taxonomists for standard genome sequencing and annotation.</title>
        <authorList>
            <consortium name="The Broad Institute Genomics Platform"/>
            <consortium name="The Broad Institute Genome Sequencing Center for Infectious Disease"/>
            <person name="Wu L."/>
            <person name="Ma J."/>
        </authorList>
    </citation>
    <scope>NUCLEOTIDE SEQUENCE [LARGE SCALE GENOMIC DNA]</scope>
    <source>
        <strain evidence="2">CGMCC 1.14966</strain>
    </source>
</reference>
<proteinExistence type="predicted"/>
<accession>A0ABQ2AH72</accession>
<dbReference type="NCBIfam" id="TIGR04183">
    <property type="entry name" value="Por_Secre_tail"/>
    <property type="match status" value="1"/>
</dbReference>
<organism evidence="1 2">
    <name type="scientific">Hymenobacter frigidus</name>
    <dbReference type="NCBI Taxonomy" id="1524095"/>
    <lineage>
        <taxon>Bacteria</taxon>
        <taxon>Pseudomonadati</taxon>
        <taxon>Bacteroidota</taxon>
        <taxon>Cytophagia</taxon>
        <taxon>Cytophagales</taxon>
        <taxon>Hymenobacteraceae</taxon>
        <taxon>Hymenobacter</taxon>
    </lineage>
</organism>
<protein>
    <recommendedName>
        <fullName evidence="3">T9SS type A sorting domain-containing protein</fullName>
    </recommendedName>
</protein>
<evidence type="ECO:0008006" key="3">
    <source>
        <dbReference type="Google" id="ProtNLM"/>
    </source>
</evidence>
<name>A0ABQ2AH72_9BACT</name>
<keyword evidence="2" id="KW-1185">Reference proteome</keyword>
<comment type="caution">
    <text evidence="1">The sequence shown here is derived from an EMBL/GenBank/DDBJ whole genome shotgun (WGS) entry which is preliminary data.</text>
</comment>
<dbReference type="InterPro" id="IPR026444">
    <property type="entry name" value="Secre_tail"/>
</dbReference>
<sequence>MLAVPVGKAAELSLNVEHLPAGIYLLRVAYETGMVTRRIAVQ</sequence>